<evidence type="ECO:0000256" key="2">
    <source>
        <dbReference type="ARBA" id="ARBA00022840"/>
    </source>
</evidence>
<dbReference type="InterPro" id="IPR050206">
    <property type="entry name" value="FtsK/SpoIIIE/SftA"/>
</dbReference>
<name>A0A4R2RF53_9BACL</name>
<evidence type="ECO:0000256" key="3">
    <source>
        <dbReference type="PROSITE-ProRule" id="PRU00289"/>
    </source>
</evidence>
<keyword evidence="4" id="KW-0812">Transmembrane</keyword>
<dbReference type="InterPro" id="IPR002543">
    <property type="entry name" value="FtsK_dom"/>
</dbReference>
<evidence type="ECO:0000256" key="4">
    <source>
        <dbReference type="SAM" id="Phobius"/>
    </source>
</evidence>
<keyword evidence="2 3" id="KW-0067">ATP-binding</keyword>
<evidence type="ECO:0000259" key="5">
    <source>
        <dbReference type="PROSITE" id="PS50901"/>
    </source>
</evidence>
<dbReference type="AlphaFoldDB" id="A0A4R2RF53"/>
<dbReference type="PANTHER" id="PTHR22683">
    <property type="entry name" value="SPORULATION PROTEIN RELATED"/>
    <property type="match status" value="1"/>
</dbReference>
<sequence length="461" mass="52440">MKKQKLTFYLKEPSLPYKGIRFLYGGLAIWSPAFLVSLLLGYVPWAYGVTYGMIGSCIALPSTRGSILSIHRSFWNTWAKFRKSYRVSSLLRAILQTTRLIQQDQKIHYGWDGRERKIDITTVPNVDFYADQYNYYLDLHMLAGQTSADWERKLDAFSHAFGSLLVSSKIRKGVVSLVLQHTSMDVTKPVKKTDDNHVLYIGYEAGGITEYHFDENPHLLISGVTSGGKSTFLRGFLSQFPSSWTLRIVDGKQVEFTYLKDFGYDICDSKEGFLQYIDDAITEMDRRYDLMTKQRKNHYTDVAGLEPYFLVCDEWISLVEVLPKNANKKAGEMVSERDRFFEKVKILTTKGRAAGIQLIGVLQRPDAEYLSGLVRDMFTTKVLLKGSKSASKMMFDDDGKDLEALETGQGYCSMMGATPKPFSFPNYSLEDFLEDLSAKHNVSLTDYPSEPSNVVELRKDA</sequence>
<keyword evidence="7" id="KW-1185">Reference proteome</keyword>
<dbReference type="Pfam" id="PF01580">
    <property type="entry name" value="FtsK_SpoIIIE"/>
    <property type="match status" value="1"/>
</dbReference>
<dbReference type="PANTHER" id="PTHR22683:SF47">
    <property type="entry name" value="FTSK DOMAIN-CONTAINING PROTEIN YDCQ"/>
    <property type="match status" value="1"/>
</dbReference>
<reference evidence="6 7" key="1">
    <citation type="submission" date="2019-03" db="EMBL/GenBank/DDBJ databases">
        <title>Genomic Encyclopedia of Type Strains, Phase IV (KMG-IV): sequencing the most valuable type-strain genomes for metagenomic binning, comparative biology and taxonomic classification.</title>
        <authorList>
            <person name="Goeker M."/>
        </authorList>
    </citation>
    <scope>NUCLEOTIDE SEQUENCE [LARGE SCALE GENOMIC DNA]</scope>
    <source>
        <strain evidence="6 7">DSM 46831</strain>
    </source>
</reference>
<dbReference type="SUPFAM" id="SSF52540">
    <property type="entry name" value="P-loop containing nucleoside triphosphate hydrolases"/>
    <property type="match status" value="1"/>
</dbReference>
<dbReference type="PROSITE" id="PS50901">
    <property type="entry name" value="FTSK"/>
    <property type="match status" value="1"/>
</dbReference>
<feature type="transmembrane region" description="Helical" evidence="4">
    <location>
        <begin position="21"/>
        <end position="47"/>
    </location>
</feature>
<dbReference type="Gene3D" id="3.40.50.300">
    <property type="entry name" value="P-loop containing nucleotide triphosphate hydrolases"/>
    <property type="match status" value="1"/>
</dbReference>
<dbReference type="GO" id="GO:0005524">
    <property type="term" value="F:ATP binding"/>
    <property type="evidence" value="ECO:0007669"/>
    <property type="project" value="UniProtKB-UniRule"/>
</dbReference>
<dbReference type="Proteomes" id="UP000294746">
    <property type="component" value="Unassembled WGS sequence"/>
</dbReference>
<protein>
    <recommendedName>
        <fullName evidence="5">FtsK domain-containing protein</fullName>
    </recommendedName>
</protein>
<accession>A0A4R2RF53</accession>
<feature type="binding site" evidence="3">
    <location>
        <begin position="223"/>
        <end position="230"/>
    </location>
    <ligand>
        <name>ATP</name>
        <dbReference type="ChEBI" id="CHEBI:30616"/>
    </ligand>
</feature>
<keyword evidence="4" id="KW-1133">Transmembrane helix</keyword>
<feature type="domain" description="FtsK" evidence="5">
    <location>
        <begin position="206"/>
        <end position="393"/>
    </location>
</feature>
<dbReference type="InterPro" id="IPR027417">
    <property type="entry name" value="P-loop_NTPase"/>
</dbReference>
<organism evidence="6 7">
    <name type="scientific">Baia soyae</name>
    <dbReference type="NCBI Taxonomy" id="1544746"/>
    <lineage>
        <taxon>Bacteria</taxon>
        <taxon>Bacillati</taxon>
        <taxon>Bacillota</taxon>
        <taxon>Bacilli</taxon>
        <taxon>Bacillales</taxon>
        <taxon>Thermoactinomycetaceae</taxon>
        <taxon>Baia</taxon>
    </lineage>
</organism>
<comment type="caution">
    <text evidence="6">The sequence shown here is derived from an EMBL/GenBank/DDBJ whole genome shotgun (WGS) entry which is preliminary data.</text>
</comment>
<dbReference type="EMBL" id="SLXV01000064">
    <property type="protein sequence ID" value="TCP61244.1"/>
    <property type="molecule type" value="Genomic_DNA"/>
</dbReference>
<evidence type="ECO:0000313" key="7">
    <source>
        <dbReference type="Proteomes" id="UP000294746"/>
    </source>
</evidence>
<keyword evidence="4" id="KW-0472">Membrane</keyword>
<dbReference type="GO" id="GO:0003677">
    <property type="term" value="F:DNA binding"/>
    <property type="evidence" value="ECO:0007669"/>
    <property type="project" value="InterPro"/>
</dbReference>
<proteinExistence type="predicted"/>
<evidence type="ECO:0000313" key="6">
    <source>
        <dbReference type="EMBL" id="TCP61244.1"/>
    </source>
</evidence>
<dbReference type="RefSeq" id="WP_131849988.1">
    <property type="nucleotide sequence ID" value="NZ_SLXV01000064.1"/>
</dbReference>
<keyword evidence="1 3" id="KW-0547">Nucleotide-binding</keyword>
<evidence type="ECO:0000256" key="1">
    <source>
        <dbReference type="ARBA" id="ARBA00022741"/>
    </source>
</evidence>
<gene>
    <name evidence="6" type="ORF">EDD57_16410</name>
</gene>
<dbReference type="OrthoDB" id="9807790at2"/>